<keyword evidence="5 9" id="KW-0812">Transmembrane</keyword>
<keyword evidence="8 9" id="KW-0472">Membrane</keyword>
<feature type="transmembrane region" description="Helical" evidence="9">
    <location>
        <begin position="225"/>
        <end position="249"/>
    </location>
</feature>
<feature type="transmembrane region" description="Helical" evidence="9">
    <location>
        <begin position="45"/>
        <end position="62"/>
    </location>
</feature>
<keyword evidence="6" id="KW-0029">Amino-acid transport</keyword>
<evidence type="ECO:0000259" key="11">
    <source>
        <dbReference type="PROSITE" id="PS50928"/>
    </source>
</evidence>
<keyword evidence="13" id="KW-1185">Reference proteome</keyword>
<dbReference type="InterPro" id="IPR000515">
    <property type="entry name" value="MetI-like"/>
</dbReference>
<reference evidence="12" key="1">
    <citation type="journal article" date="2021" name="Front. Microbiol.">
        <title>Comprehensive Comparative Genomics and Phenotyping of Methylobacterium Species.</title>
        <authorList>
            <person name="Alessa O."/>
            <person name="Ogura Y."/>
            <person name="Fujitani Y."/>
            <person name="Takami H."/>
            <person name="Hayashi T."/>
            <person name="Sahin N."/>
            <person name="Tani A."/>
        </authorList>
    </citation>
    <scope>NUCLEOTIDE SEQUENCE</scope>
    <source>
        <strain evidence="12">DSM 23632</strain>
    </source>
</reference>
<evidence type="ECO:0000256" key="4">
    <source>
        <dbReference type="ARBA" id="ARBA00022475"/>
    </source>
</evidence>
<dbReference type="InterPro" id="IPR043429">
    <property type="entry name" value="ArtM/GltK/GlnP/TcyL/YhdX-like"/>
</dbReference>
<dbReference type="PANTHER" id="PTHR30614">
    <property type="entry name" value="MEMBRANE COMPONENT OF AMINO ACID ABC TRANSPORTER"/>
    <property type="match status" value="1"/>
</dbReference>
<feature type="domain" description="ABC transmembrane type-1" evidence="11">
    <location>
        <begin position="86"/>
        <end position="284"/>
    </location>
</feature>
<name>A0ABQ4U0V2_9HYPH</name>
<keyword evidence="7 9" id="KW-1133">Transmembrane helix</keyword>
<feature type="region of interest" description="Disordered" evidence="10">
    <location>
        <begin position="1"/>
        <end position="30"/>
    </location>
</feature>
<accession>A0ABQ4U0V2</accession>
<dbReference type="NCBIfam" id="TIGR01726">
    <property type="entry name" value="HEQRo_perm_3TM"/>
    <property type="match status" value="1"/>
</dbReference>
<feature type="transmembrane region" description="Helical" evidence="9">
    <location>
        <begin position="161"/>
        <end position="180"/>
    </location>
</feature>
<proteinExistence type="inferred from homology"/>
<dbReference type="SUPFAM" id="SSF161098">
    <property type="entry name" value="MetI-like"/>
    <property type="match status" value="1"/>
</dbReference>
<feature type="compositionally biased region" description="Gly residues" evidence="10">
    <location>
        <begin position="10"/>
        <end position="22"/>
    </location>
</feature>
<evidence type="ECO:0000256" key="2">
    <source>
        <dbReference type="ARBA" id="ARBA00010072"/>
    </source>
</evidence>
<keyword evidence="3 9" id="KW-0813">Transport</keyword>
<comment type="subcellular location">
    <subcellularLocation>
        <location evidence="1">Cell inner membrane</location>
        <topology evidence="1">Multi-pass membrane protein</topology>
    </subcellularLocation>
    <subcellularLocation>
        <location evidence="9">Cell membrane</location>
        <topology evidence="9">Multi-pass membrane protein</topology>
    </subcellularLocation>
</comment>
<comment type="similarity">
    <text evidence="2">Belongs to the binding-protein-dependent transport system permease family. HisMQ subfamily.</text>
</comment>
<feature type="transmembrane region" description="Helical" evidence="9">
    <location>
        <begin position="134"/>
        <end position="155"/>
    </location>
</feature>
<evidence type="ECO:0000256" key="8">
    <source>
        <dbReference type="ARBA" id="ARBA00023136"/>
    </source>
</evidence>
<dbReference type="InterPro" id="IPR010065">
    <property type="entry name" value="AA_ABC_transptr_permease_3TM"/>
</dbReference>
<dbReference type="EMBL" id="BPRB01000186">
    <property type="protein sequence ID" value="GJE61081.1"/>
    <property type="molecule type" value="Genomic_DNA"/>
</dbReference>
<sequence>MTDPAMNGRPAGGGPPGEGGHPGDLPVLLPSALSRTGPETRLRPAHAWLLCGLAAVALPAWAQAGSGASSPLEVVIRWAPLLLTGFAFNVAISLMAMLLGTLAGTGLGIAMLAEGPVLRRLAWTVTQVFRNVPWLVLLFFVMFLVPFQVTVLGVRVPLPDWVKATFGFALPVMANVAEIVRGAVRSVPTTQWEAAESLAFTRRQILWRIILPQCAKRMLPPWMNVYALIAMATVQASIVGVTEMLTLTAQVHAAEGGRPELFAPLYGFALLCFFLYCYPIDRLTARLERRFETR</sequence>
<evidence type="ECO:0000256" key="9">
    <source>
        <dbReference type="RuleBase" id="RU363032"/>
    </source>
</evidence>
<evidence type="ECO:0000256" key="7">
    <source>
        <dbReference type="ARBA" id="ARBA00022989"/>
    </source>
</evidence>
<protein>
    <recommendedName>
        <fullName evidence="11">ABC transmembrane type-1 domain-containing protein</fullName>
    </recommendedName>
</protein>
<dbReference type="PANTHER" id="PTHR30614:SF0">
    <property type="entry name" value="L-CYSTINE TRANSPORT SYSTEM PERMEASE PROTEIN TCYL"/>
    <property type="match status" value="1"/>
</dbReference>
<reference evidence="12" key="2">
    <citation type="submission" date="2021-08" db="EMBL/GenBank/DDBJ databases">
        <authorList>
            <person name="Tani A."/>
            <person name="Ola A."/>
            <person name="Ogura Y."/>
            <person name="Katsura K."/>
            <person name="Hayashi T."/>
        </authorList>
    </citation>
    <scope>NUCLEOTIDE SEQUENCE</scope>
    <source>
        <strain evidence="12">DSM 23632</strain>
    </source>
</reference>
<evidence type="ECO:0000256" key="3">
    <source>
        <dbReference type="ARBA" id="ARBA00022448"/>
    </source>
</evidence>
<evidence type="ECO:0000256" key="6">
    <source>
        <dbReference type="ARBA" id="ARBA00022970"/>
    </source>
</evidence>
<comment type="caution">
    <text evidence="12">The sequence shown here is derived from an EMBL/GenBank/DDBJ whole genome shotgun (WGS) entry which is preliminary data.</text>
</comment>
<dbReference type="InterPro" id="IPR035906">
    <property type="entry name" value="MetI-like_sf"/>
</dbReference>
<gene>
    <name evidence="12" type="ORF">MPOCJGCO_3202</name>
</gene>
<evidence type="ECO:0000313" key="12">
    <source>
        <dbReference type="EMBL" id="GJE61081.1"/>
    </source>
</evidence>
<keyword evidence="4" id="KW-1003">Cell membrane</keyword>
<organism evidence="12 13">
    <name type="scientific">Methylobacterium trifolii</name>
    <dbReference type="NCBI Taxonomy" id="1003092"/>
    <lineage>
        <taxon>Bacteria</taxon>
        <taxon>Pseudomonadati</taxon>
        <taxon>Pseudomonadota</taxon>
        <taxon>Alphaproteobacteria</taxon>
        <taxon>Hyphomicrobiales</taxon>
        <taxon>Methylobacteriaceae</taxon>
        <taxon>Methylobacterium</taxon>
    </lineage>
</organism>
<dbReference type="CDD" id="cd06261">
    <property type="entry name" value="TM_PBP2"/>
    <property type="match status" value="1"/>
</dbReference>
<dbReference type="Pfam" id="PF00528">
    <property type="entry name" value="BPD_transp_1"/>
    <property type="match status" value="1"/>
</dbReference>
<evidence type="ECO:0000256" key="1">
    <source>
        <dbReference type="ARBA" id="ARBA00004429"/>
    </source>
</evidence>
<evidence type="ECO:0000256" key="10">
    <source>
        <dbReference type="SAM" id="MobiDB-lite"/>
    </source>
</evidence>
<feature type="transmembrane region" description="Helical" evidence="9">
    <location>
        <begin position="82"/>
        <end position="113"/>
    </location>
</feature>
<evidence type="ECO:0000313" key="13">
    <source>
        <dbReference type="Proteomes" id="UP001055057"/>
    </source>
</evidence>
<evidence type="ECO:0000256" key="5">
    <source>
        <dbReference type="ARBA" id="ARBA00022692"/>
    </source>
</evidence>
<dbReference type="Proteomes" id="UP001055057">
    <property type="component" value="Unassembled WGS sequence"/>
</dbReference>
<dbReference type="PROSITE" id="PS50928">
    <property type="entry name" value="ABC_TM1"/>
    <property type="match status" value="1"/>
</dbReference>
<feature type="transmembrane region" description="Helical" evidence="9">
    <location>
        <begin position="261"/>
        <end position="280"/>
    </location>
</feature>
<dbReference type="Gene3D" id="1.10.3720.10">
    <property type="entry name" value="MetI-like"/>
    <property type="match status" value="1"/>
</dbReference>